<dbReference type="GO" id="GO:0003723">
    <property type="term" value="F:RNA binding"/>
    <property type="evidence" value="ECO:0007669"/>
    <property type="project" value="UniProtKB-KW"/>
</dbReference>
<comment type="similarity">
    <text evidence="2 6">Belongs to the pseudouridine synthase RluA family.</text>
</comment>
<evidence type="ECO:0000313" key="9">
    <source>
        <dbReference type="Proteomes" id="UP000257045"/>
    </source>
</evidence>
<dbReference type="SMART" id="SM00363">
    <property type="entry name" value="S4"/>
    <property type="match status" value="1"/>
</dbReference>
<comment type="catalytic activity">
    <reaction evidence="1 6">
        <text>a uridine in RNA = a pseudouridine in RNA</text>
        <dbReference type="Rhea" id="RHEA:48348"/>
        <dbReference type="Rhea" id="RHEA-COMP:12068"/>
        <dbReference type="Rhea" id="RHEA-COMP:12069"/>
        <dbReference type="ChEBI" id="CHEBI:65314"/>
        <dbReference type="ChEBI" id="CHEBI:65315"/>
    </reaction>
</comment>
<feature type="domain" description="RNA-binding S4" evidence="7">
    <location>
        <begin position="17"/>
        <end position="82"/>
    </location>
</feature>
<dbReference type="GO" id="GO:0000455">
    <property type="term" value="P:enzyme-directed rRNA pseudouridine synthesis"/>
    <property type="evidence" value="ECO:0007669"/>
    <property type="project" value="UniProtKB-ARBA"/>
</dbReference>
<dbReference type="Gene3D" id="3.10.290.10">
    <property type="entry name" value="RNA-binding S4 domain"/>
    <property type="match status" value="1"/>
</dbReference>
<dbReference type="Pfam" id="PF01479">
    <property type="entry name" value="S4"/>
    <property type="match status" value="1"/>
</dbReference>
<dbReference type="CDD" id="cd02869">
    <property type="entry name" value="PseudoU_synth_RluA_like"/>
    <property type="match status" value="1"/>
</dbReference>
<protein>
    <recommendedName>
        <fullName evidence="6">Pseudouridine synthase</fullName>
        <ecNumber evidence="6">5.4.99.-</ecNumber>
    </recommendedName>
</protein>
<dbReference type="InterPro" id="IPR036986">
    <property type="entry name" value="S4_RNA-bd_sf"/>
</dbReference>
<evidence type="ECO:0000256" key="6">
    <source>
        <dbReference type="RuleBase" id="RU362028"/>
    </source>
</evidence>
<name>A0A3D8J341_9HELI</name>
<dbReference type="OrthoDB" id="128480at2"/>
<keyword evidence="9" id="KW-1185">Reference proteome</keyword>
<dbReference type="GO" id="GO:0120159">
    <property type="term" value="F:rRNA pseudouridine synthase activity"/>
    <property type="evidence" value="ECO:0007669"/>
    <property type="project" value="UniProtKB-ARBA"/>
</dbReference>
<dbReference type="PANTHER" id="PTHR21600:SF44">
    <property type="entry name" value="RIBOSOMAL LARGE SUBUNIT PSEUDOURIDINE SYNTHASE D"/>
    <property type="match status" value="1"/>
</dbReference>
<dbReference type="AlphaFoldDB" id="A0A3D8J341"/>
<evidence type="ECO:0000256" key="2">
    <source>
        <dbReference type="ARBA" id="ARBA00010876"/>
    </source>
</evidence>
<keyword evidence="5" id="KW-0694">RNA-binding</keyword>
<evidence type="ECO:0000259" key="7">
    <source>
        <dbReference type="SMART" id="SM00363"/>
    </source>
</evidence>
<proteinExistence type="inferred from homology"/>
<gene>
    <name evidence="8" type="ORF">CQA58_03455</name>
</gene>
<evidence type="ECO:0000313" key="8">
    <source>
        <dbReference type="EMBL" id="RDU71181.1"/>
    </source>
</evidence>
<dbReference type="InterPro" id="IPR020103">
    <property type="entry name" value="PsdUridine_synth_cat_dom_sf"/>
</dbReference>
<reference evidence="8 9" key="1">
    <citation type="submission" date="2018-04" db="EMBL/GenBank/DDBJ databases">
        <title>Novel Campyloabacter and Helicobacter Species and Strains.</title>
        <authorList>
            <person name="Mannion A.J."/>
            <person name="Shen Z."/>
            <person name="Fox J.G."/>
        </authorList>
    </citation>
    <scope>NUCLEOTIDE SEQUENCE [LARGE SCALE GENOMIC DNA]</scope>
    <source>
        <strain evidence="8 9">MIT 04-9366</strain>
    </source>
</reference>
<dbReference type="InterPro" id="IPR002942">
    <property type="entry name" value="S4_RNA-bd"/>
</dbReference>
<organism evidence="8 9">
    <name type="scientific">Helicobacter brantae</name>
    <dbReference type="NCBI Taxonomy" id="375927"/>
    <lineage>
        <taxon>Bacteria</taxon>
        <taxon>Pseudomonadati</taxon>
        <taxon>Campylobacterota</taxon>
        <taxon>Epsilonproteobacteria</taxon>
        <taxon>Campylobacterales</taxon>
        <taxon>Helicobacteraceae</taxon>
        <taxon>Helicobacter</taxon>
    </lineage>
</organism>
<dbReference type="RefSeq" id="WP_115569327.1">
    <property type="nucleotide sequence ID" value="NZ_NXLV01000004.1"/>
</dbReference>
<sequence length="322" mass="36596">MKNFTITCQDLSHSAKLRVDHFLCNALAQSKNQVNQAIKNGLVQINSKVCKKNGELLKVGDKVSFTPLQKPKSECLCEFDYEIEVLYEDEEVLVLNKPPHLVVHSAPSVKEATLVDYLKAKGYQLSNLSGEERFGIVHRLDKDTSGAIAIAKSNQAHIALCKELKEKTMGRYYLALIDLPLKDRVEVECLMGRNPNNRLKMAKLPYGRYSKTTFIPLLGTSPSLVVAKLDTGRTHQIRVHLETLSRHILGDKMYGKKDNSSLRLMLHAYLMYFIHPISQKKILIQAPLFEDMLGFLKQNFSLEDIDEVISQEHILECFGDYF</sequence>
<dbReference type="SUPFAM" id="SSF55174">
    <property type="entry name" value="Alpha-L RNA-binding motif"/>
    <property type="match status" value="1"/>
</dbReference>
<dbReference type="PROSITE" id="PS50889">
    <property type="entry name" value="S4"/>
    <property type="match status" value="1"/>
</dbReference>
<dbReference type="EC" id="5.4.99.-" evidence="6"/>
<dbReference type="InterPro" id="IPR006145">
    <property type="entry name" value="PsdUridine_synth_RsuA/RluA"/>
</dbReference>
<dbReference type="EMBL" id="NXLV01000004">
    <property type="protein sequence ID" value="RDU71181.1"/>
    <property type="molecule type" value="Genomic_DNA"/>
</dbReference>
<dbReference type="InterPro" id="IPR006225">
    <property type="entry name" value="PsdUridine_synth_RluC/D"/>
</dbReference>
<dbReference type="InterPro" id="IPR050188">
    <property type="entry name" value="RluA_PseudoU_synthase"/>
</dbReference>
<accession>A0A3D8J341</accession>
<dbReference type="PANTHER" id="PTHR21600">
    <property type="entry name" value="MITOCHONDRIAL RNA PSEUDOURIDINE SYNTHASE"/>
    <property type="match status" value="1"/>
</dbReference>
<evidence type="ECO:0000256" key="1">
    <source>
        <dbReference type="ARBA" id="ARBA00000073"/>
    </source>
</evidence>
<dbReference type="SUPFAM" id="SSF55120">
    <property type="entry name" value="Pseudouridine synthase"/>
    <property type="match status" value="1"/>
</dbReference>
<dbReference type="Gene3D" id="3.30.2350.10">
    <property type="entry name" value="Pseudouridine synthase"/>
    <property type="match status" value="1"/>
</dbReference>
<feature type="active site" evidence="4">
    <location>
        <position position="141"/>
    </location>
</feature>
<comment type="function">
    <text evidence="6">Responsible for synthesis of pseudouridine from uracil.</text>
</comment>
<dbReference type="Proteomes" id="UP000257045">
    <property type="component" value="Unassembled WGS sequence"/>
</dbReference>
<keyword evidence="3 6" id="KW-0413">Isomerase</keyword>
<evidence type="ECO:0000256" key="3">
    <source>
        <dbReference type="ARBA" id="ARBA00023235"/>
    </source>
</evidence>
<comment type="caution">
    <text evidence="8">The sequence shown here is derived from an EMBL/GenBank/DDBJ whole genome shotgun (WGS) entry which is preliminary data.</text>
</comment>
<dbReference type="NCBIfam" id="TIGR00005">
    <property type="entry name" value="rluA_subfam"/>
    <property type="match status" value="1"/>
</dbReference>
<dbReference type="CDD" id="cd00165">
    <property type="entry name" value="S4"/>
    <property type="match status" value="1"/>
</dbReference>
<evidence type="ECO:0000256" key="4">
    <source>
        <dbReference type="PIRSR" id="PIRSR606225-1"/>
    </source>
</evidence>
<dbReference type="Pfam" id="PF00849">
    <property type="entry name" value="PseudoU_synth_2"/>
    <property type="match status" value="1"/>
</dbReference>
<evidence type="ECO:0000256" key="5">
    <source>
        <dbReference type="PROSITE-ProRule" id="PRU00182"/>
    </source>
</evidence>